<dbReference type="InterPro" id="IPR023212">
    <property type="entry name" value="Hsp33_helix_hairpin_bin_dom_sf"/>
</dbReference>
<dbReference type="AlphaFoldDB" id="A0A6S6SGP4"/>
<keyword evidence="6" id="KW-0346">Stress response</keyword>
<protein>
    <submittedName>
        <fullName evidence="6">33 kDa chaperonin (Heat shock protein 33) (HSP33)</fullName>
    </submittedName>
</protein>
<dbReference type="GO" id="GO:0042026">
    <property type="term" value="P:protein refolding"/>
    <property type="evidence" value="ECO:0007669"/>
    <property type="project" value="TreeGrafter"/>
</dbReference>
<evidence type="ECO:0000256" key="2">
    <source>
        <dbReference type="ARBA" id="ARBA00022833"/>
    </source>
</evidence>
<keyword evidence="3" id="KW-1015">Disulfide bond</keyword>
<keyword evidence="5" id="KW-0676">Redox-active center</keyword>
<evidence type="ECO:0000313" key="6">
    <source>
        <dbReference type="EMBL" id="CAA6805328.1"/>
    </source>
</evidence>
<dbReference type="GO" id="GO:0051082">
    <property type="term" value="F:unfolded protein binding"/>
    <property type="evidence" value="ECO:0007669"/>
    <property type="project" value="InterPro"/>
</dbReference>
<dbReference type="InterPro" id="IPR016154">
    <property type="entry name" value="Heat_shock_Hsp33_C"/>
</dbReference>
<dbReference type="PANTHER" id="PTHR30111">
    <property type="entry name" value="33 KDA CHAPERONIN"/>
    <property type="match status" value="1"/>
</dbReference>
<keyword evidence="4" id="KW-0143">Chaperone</keyword>
<accession>A0A6S6SGP4</accession>
<dbReference type="Pfam" id="PF01430">
    <property type="entry name" value="HSP33"/>
    <property type="match status" value="1"/>
</dbReference>
<gene>
    <name evidence="6" type="ORF">HELGO_WM77141</name>
</gene>
<dbReference type="Gene3D" id="3.55.30.10">
    <property type="entry name" value="Hsp33 domain"/>
    <property type="match status" value="1"/>
</dbReference>
<evidence type="ECO:0000256" key="4">
    <source>
        <dbReference type="ARBA" id="ARBA00023186"/>
    </source>
</evidence>
<dbReference type="SUPFAM" id="SSF118352">
    <property type="entry name" value="HSP33 redox switch-like"/>
    <property type="match status" value="1"/>
</dbReference>
<dbReference type="NCBIfam" id="NF001033">
    <property type="entry name" value="PRK00114.1"/>
    <property type="match status" value="1"/>
</dbReference>
<name>A0A6S6SGP4_9GAMM</name>
<organism evidence="6">
    <name type="scientific">uncultured Thiotrichaceae bacterium</name>
    <dbReference type="NCBI Taxonomy" id="298394"/>
    <lineage>
        <taxon>Bacteria</taxon>
        <taxon>Pseudomonadati</taxon>
        <taxon>Pseudomonadota</taxon>
        <taxon>Gammaproteobacteria</taxon>
        <taxon>Thiotrichales</taxon>
        <taxon>Thiotrichaceae</taxon>
        <taxon>environmental samples</taxon>
    </lineage>
</organism>
<evidence type="ECO:0000256" key="5">
    <source>
        <dbReference type="ARBA" id="ARBA00023284"/>
    </source>
</evidence>
<dbReference type="CDD" id="cd00498">
    <property type="entry name" value="Hsp33"/>
    <property type="match status" value="1"/>
</dbReference>
<dbReference type="Gene3D" id="1.10.287.480">
    <property type="entry name" value="helix hairpin bin"/>
    <property type="match status" value="1"/>
</dbReference>
<dbReference type="GO" id="GO:0044183">
    <property type="term" value="F:protein folding chaperone"/>
    <property type="evidence" value="ECO:0007669"/>
    <property type="project" value="TreeGrafter"/>
</dbReference>
<dbReference type="PIRSF" id="PIRSF005261">
    <property type="entry name" value="Heat_shock_Hsp33"/>
    <property type="match status" value="1"/>
</dbReference>
<dbReference type="Gene3D" id="3.90.1280.10">
    <property type="entry name" value="HSP33 redox switch-like"/>
    <property type="match status" value="1"/>
</dbReference>
<dbReference type="EMBL" id="CACVAV010000083">
    <property type="protein sequence ID" value="CAA6805328.1"/>
    <property type="molecule type" value="Genomic_DNA"/>
</dbReference>
<reference evidence="6" key="1">
    <citation type="submission" date="2020-01" db="EMBL/GenBank/DDBJ databases">
        <authorList>
            <person name="Meier V. D."/>
            <person name="Meier V D."/>
        </authorList>
    </citation>
    <scope>NUCLEOTIDE SEQUENCE</scope>
    <source>
        <strain evidence="6">HLG_WM_MAG_08</strain>
    </source>
</reference>
<sequence>MTKDALYRFMLENADTRGEWVHLDNSWQEVLKRADYPEIVRDVLGEAFAAVALLSATIKHQGSLILQIRSNGPVHLLVVQASPEGHLRGLARWSREPTETGLNNIFGTGHIAITMEATTDNERYQGIIALEGEKLSNALEEYFKRSEQLPTRLWLTSDADSCAGMLLQRLPAQQHNEEDWTRVNMLLDTLTPEELLNTEPAELIYRLYHEESPRLFDPVMLRFHCSCNLGKIENTIKSLGQEEADSIIAEQGAIEVNCEFCNSQYRLDSVDVARLFAGIELSPASPALH</sequence>
<dbReference type="PANTHER" id="PTHR30111:SF1">
    <property type="entry name" value="33 KDA CHAPERONIN"/>
    <property type="match status" value="1"/>
</dbReference>
<evidence type="ECO:0000256" key="1">
    <source>
        <dbReference type="ARBA" id="ARBA00022490"/>
    </source>
</evidence>
<proteinExistence type="predicted"/>
<keyword evidence="1" id="KW-0963">Cytoplasm</keyword>
<dbReference type="InterPro" id="IPR000397">
    <property type="entry name" value="Heat_shock_Hsp33"/>
</dbReference>
<keyword evidence="2" id="KW-0862">Zinc</keyword>
<evidence type="ECO:0000256" key="3">
    <source>
        <dbReference type="ARBA" id="ARBA00023157"/>
    </source>
</evidence>
<dbReference type="SUPFAM" id="SSF64397">
    <property type="entry name" value="Hsp33 domain"/>
    <property type="match status" value="1"/>
</dbReference>
<dbReference type="GO" id="GO:0005737">
    <property type="term" value="C:cytoplasm"/>
    <property type="evidence" value="ECO:0007669"/>
    <property type="project" value="InterPro"/>
</dbReference>
<dbReference type="InterPro" id="IPR016153">
    <property type="entry name" value="Heat_shock_Hsp33_N"/>
</dbReference>